<dbReference type="GeneID" id="97557589"/>
<feature type="transmembrane region" description="Helical" evidence="6">
    <location>
        <begin position="70"/>
        <end position="91"/>
    </location>
</feature>
<dbReference type="InterPro" id="IPR036259">
    <property type="entry name" value="MFS_trans_sf"/>
</dbReference>
<dbReference type="PANTHER" id="PTHR23513">
    <property type="entry name" value="INTEGRAL MEMBRANE EFFLUX PROTEIN-RELATED"/>
    <property type="match status" value="1"/>
</dbReference>
<feature type="transmembrane region" description="Helical" evidence="6">
    <location>
        <begin position="227"/>
        <end position="249"/>
    </location>
</feature>
<organism evidence="7 8">
    <name type="scientific">Paenibacillus glucanolyticus</name>
    <dbReference type="NCBI Taxonomy" id="59843"/>
    <lineage>
        <taxon>Bacteria</taxon>
        <taxon>Bacillati</taxon>
        <taxon>Bacillota</taxon>
        <taxon>Bacilli</taxon>
        <taxon>Bacillales</taxon>
        <taxon>Paenibacillaceae</taxon>
        <taxon>Paenibacillus</taxon>
    </lineage>
</organism>
<dbReference type="Pfam" id="PF07690">
    <property type="entry name" value="MFS_1"/>
    <property type="match status" value="1"/>
</dbReference>
<evidence type="ECO:0000313" key="8">
    <source>
        <dbReference type="Proteomes" id="UP000076796"/>
    </source>
</evidence>
<comment type="caution">
    <text evidence="7">The sequence shown here is derived from an EMBL/GenBank/DDBJ whole genome shotgun (WGS) entry which is preliminary data.</text>
</comment>
<feature type="transmembrane region" description="Helical" evidence="6">
    <location>
        <begin position="374"/>
        <end position="392"/>
    </location>
</feature>
<feature type="transmembrane region" description="Helical" evidence="6">
    <location>
        <begin position="154"/>
        <end position="183"/>
    </location>
</feature>
<dbReference type="OrthoDB" id="2287060at2"/>
<accession>A0A162EKN3</accession>
<evidence type="ECO:0000313" key="7">
    <source>
        <dbReference type="EMBL" id="KZS47031.1"/>
    </source>
</evidence>
<dbReference type="CDD" id="cd06173">
    <property type="entry name" value="MFS_MefA_like"/>
    <property type="match status" value="1"/>
</dbReference>
<keyword evidence="2" id="KW-1003">Cell membrane</keyword>
<evidence type="ECO:0000256" key="6">
    <source>
        <dbReference type="SAM" id="Phobius"/>
    </source>
</evidence>
<dbReference type="RefSeq" id="WP_063478614.1">
    <property type="nucleotide sequence ID" value="NZ_CP147845.1"/>
</dbReference>
<feature type="transmembrane region" description="Helical" evidence="6">
    <location>
        <begin position="38"/>
        <end position="58"/>
    </location>
</feature>
<feature type="transmembrane region" description="Helical" evidence="6">
    <location>
        <begin position="308"/>
        <end position="328"/>
    </location>
</feature>
<evidence type="ECO:0000256" key="2">
    <source>
        <dbReference type="ARBA" id="ARBA00022475"/>
    </source>
</evidence>
<dbReference type="Gene3D" id="1.20.1250.20">
    <property type="entry name" value="MFS general substrate transporter like domains"/>
    <property type="match status" value="1"/>
</dbReference>
<sequence>MLNKNILTLLVARIFSNISDSLYAIASIWYIKEATGSPLWVGVAGGVLLIPRALQFLFGPVIDGFPKKRILLVCEATQAIIFILISISFFTNTLDWRLLLLFIFIGEVFAQLSYPTEEALVPSLVSEKELTKVNSIFTFTYNGLDMIGNALSGLIILFLGIGLIFTLNALSFIAIFLIVFFFLKLPKTLSNYRLVDSEENHQHLSNYKRELRDGIVYLYGRKRLMKLLYSFIFINFIVTISISILPIIETSVARYGYWMGAMSIGMVIGSLIVNYVARYNLRKVLIWLSFLCGISWLGTLTFLNNNFIVALFFFTIVWSMIGTTQVLLETIIQINVELDYLGRSNTVIGTFLSIFTPLGYFLGGILATLVSPQFLFLLSAIAYFCVTLYYLFEPNFKRYVSVDEAFEEIDSPIQQTDSIQI</sequence>
<protein>
    <recommendedName>
        <fullName evidence="9">MFS transporter</fullName>
    </recommendedName>
</protein>
<dbReference type="Proteomes" id="UP000076796">
    <property type="component" value="Unassembled WGS sequence"/>
</dbReference>
<feature type="transmembrane region" description="Helical" evidence="6">
    <location>
        <begin position="340"/>
        <end position="362"/>
    </location>
</feature>
<feature type="transmembrane region" description="Helical" evidence="6">
    <location>
        <begin position="255"/>
        <end position="277"/>
    </location>
</feature>
<comment type="subcellular location">
    <subcellularLocation>
        <location evidence="1">Cell membrane</location>
        <topology evidence="1">Multi-pass membrane protein</topology>
    </subcellularLocation>
</comment>
<dbReference type="SUPFAM" id="SSF103473">
    <property type="entry name" value="MFS general substrate transporter"/>
    <property type="match status" value="1"/>
</dbReference>
<dbReference type="AlphaFoldDB" id="A0A162EKN3"/>
<feature type="transmembrane region" description="Helical" evidence="6">
    <location>
        <begin position="284"/>
        <end position="302"/>
    </location>
</feature>
<feature type="transmembrane region" description="Helical" evidence="6">
    <location>
        <begin position="6"/>
        <end position="31"/>
    </location>
</feature>
<dbReference type="GO" id="GO:0005886">
    <property type="term" value="C:plasma membrane"/>
    <property type="evidence" value="ECO:0007669"/>
    <property type="project" value="UniProtKB-SubCell"/>
</dbReference>
<dbReference type="PANTHER" id="PTHR23513:SF6">
    <property type="entry name" value="MAJOR FACILITATOR SUPERFAMILY ASSOCIATED DOMAIN-CONTAINING PROTEIN"/>
    <property type="match status" value="1"/>
</dbReference>
<evidence type="ECO:0000256" key="1">
    <source>
        <dbReference type="ARBA" id="ARBA00004651"/>
    </source>
</evidence>
<keyword evidence="4 6" id="KW-1133">Transmembrane helix</keyword>
<dbReference type="InterPro" id="IPR011701">
    <property type="entry name" value="MFS"/>
</dbReference>
<dbReference type="EMBL" id="LWMH01000001">
    <property type="protein sequence ID" value="KZS47031.1"/>
    <property type="molecule type" value="Genomic_DNA"/>
</dbReference>
<keyword evidence="8" id="KW-1185">Reference proteome</keyword>
<proteinExistence type="predicted"/>
<evidence type="ECO:0008006" key="9">
    <source>
        <dbReference type="Google" id="ProtNLM"/>
    </source>
</evidence>
<keyword evidence="5 6" id="KW-0472">Membrane</keyword>
<evidence type="ECO:0000256" key="4">
    <source>
        <dbReference type="ARBA" id="ARBA00022989"/>
    </source>
</evidence>
<evidence type="ECO:0000256" key="5">
    <source>
        <dbReference type="ARBA" id="ARBA00023136"/>
    </source>
</evidence>
<keyword evidence="3 6" id="KW-0812">Transmembrane</keyword>
<name>A0A162EKN3_9BACL</name>
<gene>
    <name evidence="7" type="ORF">AWU65_14410</name>
</gene>
<reference evidence="7" key="1">
    <citation type="journal article" date="2016" name="Genome Announc.">
        <title>Draft genomes of two strains of Paenibacillus glucanolyticus with capability to degrade lignocellulose.</title>
        <authorList>
            <person name="Mathews S.L."/>
            <person name="Pawlak J."/>
            <person name="Grunden A.M."/>
        </authorList>
    </citation>
    <scope>NUCLEOTIDE SEQUENCE [LARGE SCALE GENOMIC DNA]</scope>
    <source>
        <strain evidence="7">SLM1</strain>
    </source>
</reference>
<evidence type="ECO:0000256" key="3">
    <source>
        <dbReference type="ARBA" id="ARBA00022692"/>
    </source>
</evidence>
<dbReference type="GO" id="GO:0022857">
    <property type="term" value="F:transmembrane transporter activity"/>
    <property type="evidence" value="ECO:0007669"/>
    <property type="project" value="InterPro"/>
</dbReference>